<evidence type="ECO:0000313" key="6">
    <source>
        <dbReference type="EMBL" id="QSI75751.1"/>
    </source>
</evidence>
<dbReference type="Pfam" id="PF01430">
    <property type="entry name" value="HSP33"/>
    <property type="match status" value="1"/>
</dbReference>
<keyword evidence="7" id="KW-1185">Reference proteome</keyword>
<proteinExistence type="predicted"/>
<organism evidence="6 7">
    <name type="scientific">Niveibacterium microcysteis</name>
    <dbReference type="NCBI Taxonomy" id="2811415"/>
    <lineage>
        <taxon>Bacteria</taxon>
        <taxon>Pseudomonadati</taxon>
        <taxon>Pseudomonadota</taxon>
        <taxon>Betaproteobacteria</taxon>
        <taxon>Rhodocyclales</taxon>
        <taxon>Rhodocyclaceae</taxon>
        <taxon>Niveibacterium</taxon>
    </lineage>
</organism>
<dbReference type="InterPro" id="IPR000397">
    <property type="entry name" value="Heat_shock_Hsp33"/>
</dbReference>
<dbReference type="CDD" id="cd00498">
    <property type="entry name" value="Hsp33"/>
    <property type="match status" value="1"/>
</dbReference>
<name>A0ABX7M497_9RHOO</name>
<accession>A0ABX7M497</accession>
<keyword evidence="4" id="KW-0143">Chaperone</keyword>
<dbReference type="InterPro" id="IPR016153">
    <property type="entry name" value="Heat_shock_Hsp33_N"/>
</dbReference>
<dbReference type="PANTHER" id="PTHR30111:SF1">
    <property type="entry name" value="33 KDA CHAPERONIN"/>
    <property type="match status" value="1"/>
</dbReference>
<reference evidence="6 7" key="1">
    <citation type="submission" date="2021-02" db="EMBL/GenBank/DDBJ databases">
        <title>Niveibacterium changnyeongensis HC41.</title>
        <authorList>
            <person name="Kang M."/>
        </authorList>
    </citation>
    <scope>NUCLEOTIDE SEQUENCE [LARGE SCALE GENOMIC DNA]</scope>
    <source>
        <strain evidence="6 7">HC41</strain>
    </source>
</reference>
<dbReference type="SUPFAM" id="SSF118352">
    <property type="entry name" value="HSP33 redox switch-like"/>
    <property type="match status" value="1"/>
</dbReference>
<sequence>MDLIQRFLFEDLDVRGALVQLGPVWRQIQRNRDYPPAVRSLLGEMAAVTAIIAGNLKTPGRITFQLSGHGAVSLLVIDCSETLNLRGFAKSEGPIVGNSISELLGDGRLLLSLDVEGMQQPYQSYVPLEGETIAAVFEHYLQQSEQAPAALFLAADGDNAAGLFLQKLPAADEKDADGWRRVHGLAQTVTPGELLSLDASVLLQRLFHEETLRVFEPKPVRHDYPPDREKISATLRALGREEIESLLADHGEVVVSDDLSNHEYRFSADEARALFDTPPPNLH</sequence>
<evidence type="ECO:0000256" key="3">
    <source>
        <dbReference type="ARBA" id="ARBA00023157"/>
    </source>
</evidence>
<keyword evidence="2" id="KW-0862">Zinc</keyword>
<evidence type="ECO:0000256" key="1">
    <source>
        <dbReference type="ARBA" id="ARBA00022490"/>
    </source>
</evidence>
<dbReference type="SUPFAM" id="SSF64397">
    <property type="entry name" value="Hsp33 domain"/>
    <property type="match status" value="1"/>
</dbReference>
<dbReference type="Proteomes" id="UP000663570">
    <property type="component" value="Chromosome"/>
</dbReference>
<dbReference type="Gene3D" id="1.10.287.480">
    <property type="entry name" value="helix hairpin bin"/>
    <property type="match status" value="1"/>
</dbReference>
<keyword evidence="3" id="KW-1015">Disulfide bond</keyword>
<dbReference type="InterPro" id="IPR016154">
    <property type="entry name" value="Heat_shock_Hsp33_C"/>
</dbReference>
<evidence type="ECO:0000256" key="2">
    <source>
        <dbReference type="ARBA" id="ARBA00022833"/>
    </source>
</evidence>
<gene>
    <name evidence="6" type="ORF">JY500_14795</name>
</gene>
<keyword evidence="5" id="KW-0676">Redox-active center</keyword>
<dbReference type="InterPro" id="IPR023212">
    <property type="entry name" value="Hsp33_helix_hairpin_bin_dom_sf"/>
</dbReference>
<dbReference type="RefSeq" id="WP_172197929.1">
    <property type="nucleotide sequence ID" value="NZ_CP071060.1"/>
</dbReference>
<dbReference type="Gene3D" id="3.90.1280.10">
    <property type="entry name" value="HSP33 redox switch-like"/>
    <property type="match status" value="1"/>
</dbReference>
<dbReference type="Gene3D" id="3.55.30.10">
    <property type="entry name" value="Hsp33 domain"/>
    <property type="match status" value="1"/>
</dbReference>
<dbReference type="EMBL" id="CP071060">
    <property type="protein sequence ID" value="QSI75751.1"/>
    <property type="molecule type" value="Genomic_DNA"/>
</dbReference>
<keyword evidence="1" id="KW-0963">Cytoplasm</keyword>
<evidence type="ECO:0000313" key="7">
    <source>
        <dbReference type="Proteomes" id="UP000663570"/>
    </source>
</evidence>
<dbReference type="PIRSF" id="PIRSF005261">
    <property type="entry name" value="Heat_shock_Hsp33"/>
    <property type="match status" value="1"/>
</dbReference>
<evidence type="ECO:0000256" key="5">
    <source>
        <dbReference type="ARBA" id="ARBA00023284"/>
    </source>
</evidence>
<evidence type="ECO:0000256" key="4">
    <source>
        <dbReference type="ARBA" id="ARBA00023186"/>
    </source>
</evidence>
<protein>
    <submittedName>
        <fullName evidence="6">Hsp33 family molecular chaperone HslO</fullName>
    </submittedName>
</protein>
<dbReference type="PANTHER" id="PTHR30111">
    <property type="entry name" value="33 KDA CHAPERONIN"/>
    <property type="match status" value="1"/>
</dbReference>